<evidence type="ECO:0000313" key="1">
    <source>
        <dbReference type="EMBL" id="MPC78588.1"/>
    </source>
</evidence>
<name>A0A5B7ICE1_PORTR</name>
<sequence>MAGTLRRCGGVFELPLPSQPTPYSTFSTPPLPSLSPPLPPRVLPPILLPFSTCLKSINTGLIPLRGRVAQALGAVNILHLRSAASGSLRGGLHTAQCLCLREVASV</sequence>
<gene>
    <name evidence="1" type="ORF">E2C01_073079</name>
</gene>
<keyword evidence="2" id="KW-1185">Reference proteome</keyword>
<reference evidence="1 2" key="1">
    <citation type="submission" date="2019-05" db="EMBL/GenBank/DDBJ databases">
        <title>Another draft genome of Portunus trituberculatus and its Hox gene families provides insights of decapod evolution.</title>
        <authorList>
            <person name="Jeong J.-H."/>
            <person name="Song I."/>
            <person name="Kim S."/>
            <person name="Choi T."/>
            <person name="Kim D."/>
            <person name="Ryu S."/>
            <person name="Kim W."/>
        </authorList>
    </citation>
    <scope>NUCLEOTIDE SEQUENCE [LARGE SCALE GENOMIC DNA]</scope>
    <source>
        <tissue evidence="1">Muscle</tissue>
    </source>
</reference>
<dbReference type="Proteomes" id="UP000324222">
    <property type="component" value="Unassembled WGS sequence"/>
</dbReference>
<proteinExistence type="predicted"/>
<accession>A0A5B7ICE1</accession>
<comment type="caution">
    <text evidence="1">The sequence shown here is derived from an EMBL/GenBank/DDBJ whole genome shotgun (WGS) entry which is preliminary data.</text>
</comment>
<evidence type="ECO:0000313" key="2">
    <source>
        <dbReference type="Proteomes" id="UP000324222"/>
    </source>
</evidence>
<protein>
    <submittedName>
        <fullName evidence="1">Uncharacterized protein</fullName>
    </submittedName>
</protein>
<dbReference type="AlphaFoldDB" id="A0A5B7ICE1"/>
<dbReference type="EMBL" id="VSRR010048828">
    <property type="protein sequence ID" value="MPC78588.1"/>
    <property type="molecule type" value="Genomic_DNA"/>
</dbReference>
<organism evidence="1 2">
    <name type="scientific">Portunus trituberculatus</name>
    <name type="common">Swimming crab</name>
    <name type="synonym">Neptunus trituberculatus</name>
    <dbReference type="NCBI Taxonomy" id="210409"/>
    <lineage>
        <taxon>Eukaryota</taxon>
        <taxon>Metazoa</taxon>
        <taxon>Ecdysozoa</taxon>
        <taxon>Arthropoda</taxon>
        <taxon>Crustacea</taxon>
        <taxon>Multicrustacea</taxon>
        <taxon>Malacostraca</taxon>
        <taxon>Eumalacostraca</taxon>
        <taxon>Eucarida</taxon>
        <taxon>Decapoda</taxon>
        <taxon>Pleocyemata</taxon>
        <taxon>Brachyura</taxon>
        <taxon>Eubrachyura</taxon>
        <taxon>Portunoidea</taxon>
        <taxon>Portunidae</taxon>
        <taxon>Portuninae</taxon>
        <taxon>Portunus</taxon>
    </lineage>
</organism>